<keyword evidence="2" id="KW-0812">Transmembrane</keyword>
<gene>
    <name evidence="3" type="ORF">HPBE_LOCUS23319</name>
</gene>
<keyword evidence="2" id="KW-0472">Membrane</keyword>
<keyword evidence="2" id="KW-1133">Transmembrane helix</keyword>
<reference evidence="5" key="2">
    <citation type="submission" date="2019-09" db="UniProtKB">
        <authorList>
            <consortium name="WormBaseParasite"/>
        </authorList>
    </citation>
    <scope>IDENTIFICATION</scope>
</reference>
<feature type="transmembrane region" description="Helical" evidence="2">
    <location>
        <begin position="74"/>
        <end position="95"/>
    </location>
</feature>
<reference evidence="3 4" key="1">
    <citation type="submission" date="2018-11" db="EMBL/GenBank/DDBJ databases">
        <authorList>
            <consortium name="Pathogen Informatics"/>
        </authorList>
    </citation>
    <scope>NUCLEOTIDE SEQUENCE [LARGE SCALE GENOMIC DNA]</scope>
</reference>
<feature type="transmembrane region" description="Helical" evidence="2">
    <location>
        <begin position="211"/>
        <end position="231"/>
    </location>
</feature>
<feature type="transmembrane region" description="Helical" evidence="2">
    <location>
        <begin position="175"/>
        <end position="199"/>
    </location>
</feature>
<evidence type="ECO:0000313" key="5">
    <source>
        <dbReference type="WBParaSite" id="HPBE_0002332001-mRNA-1"/>
    </source>
</evidence>
<accession>A0A183GKV0</accession>
<dbReference type="SUPFAM" id="SSF81321">
    <property type="entry name" value="Family A G protein-coupled receptor-like"/>
    <property type="match status" value="1"/>
</dbReference>
<dbReference type="WBParaSite" id="HPBE_0002332001-mRNA-1">
    <property type="protein sequence ID" value="HPBE_0002332001-mRNA-1"/>
    <property type="gene ID" value="HPBE_0002332001"/>
</dbReference>
<keyword evidence="4" id="KW-1185">Reference proteome</keyword>
<dbReference type="PANTHER" id="PTHR22943:SF248">
    <property type="entry name" value="SEVEN TM RECEPTOR"/>
    <property type="match status" value="1"/>
</dbReference>
<dbReference type="EMBL" id="UZAH01034929">
    <property type="protein sequence ID" value="VDP38017.1"/>
    <property type="molecule type" value="Genomic_DNA"/>
</dbReference>
<dbReference type="PANTHER" id="PTHR22943">
    <property type="entry name" value="7-TRANSMEMBRANE DOMAIN RECEPTOR C.ELEGANS"/>
    <property type="match status" value="1"/>
</dbReference>
<proteinExistence type="predicted"/>
<feature type="transmembrane region" description="Helical" evidence="2">
    <location>
        <begin position="134"/>
        <end position="154"/>
    </location>
</feature>
<feature type="region of interest" description="Disordered" evidence="1">
    <location>
        <begin position="1"/>
        <end position="22"/>
    </location>
</feature>
<dbReference type="Pfam" id="PF10326">
    <property type="entry name" value="7TM_GPCR_Str"/>
    <property type="match status" value="1"/>
</dbReference>
<evidence type="ECO:0000256" key="1">
    <source>
        <dbReference type="SAM" id="MobiDB-lite"/>
    </source>
</evidence>
<protein>
    <submittedName>
        <fullName evidence="5">G protein-coupled receptor</fullName>
    </submittedName>
</protein>
<evidence type="ECO:0000313" key="4">
    <source>
        <dbReference type="Proteomes" id="UP000050761"/>
    </source>
</evidence>
<evidence type="ECO:0000313" key="3">
    <source>
        <dbReference type="EMBL" id="VDP38017.1"/>
    </source>
</evidence>
<evidence type="ECO:0000256" key="2">
    <source>
        <dbReference type="SAM" id="Phobius"/>
    </source>
</evidence>
<accession>A0A3P8CCZ7</accession>
<dbReference type="Proteomes" id="UP000050761">
    <property type="component" value="Unassembled WGS sequence"/>
</dbReference>
<dbReference type="AlphaFoldDB" id="A0A183GKV0"/>
<dbReference type="InterPro" id="IPR019428">
    <property type="entry name" value="7TM_GPCR_serpentine_rcpt_Str"/>
</dbReference>
<organism evidence="4 5">
    <name type="scientific">Heligmosomoides polygyrus</name>
    <name type="common">Parasitic roundworm</name>
    <dbReference type="NCBI Taxonomy" id="6339"/>
    <lineage>
        <taxon>Eukaryota</taxon>
        <taxon>Metazoa</taxon>
        <taxon>Ecdysozoa</taxon>
        <taxon>Nematoda</taxon>
        <taxon>Chromadorea</taxon>
        <taxon>Rhabditida</taxon>
        <taxon>Rhabditina</taxon>
        <taxon>Rhabditomorpha</taxon>
        <taxon>Strongyloidea</taxon>
        <taxon>Heligmosomidae</taxon>
        <taxon>Heligmosomoides</taxon>
    </lineage>
</organism>
<sequence>MLNTNPTPVSPSTAGDHPYRQPGRPVRITDLAHTSLRGGLSILRDKSDKRDWGDCGDGCSVVSDLSYLYTSWRWILLICIVNLTLLANYGCLLVMSSLPKEAFKAQIYAEFPEIDSYAFHSSNNSLSGFFGADFVVMTVSLACIGVYCAVRIHLYLKQCGLNSNVKRLQRQMFRVLLAQTACPTLLICFPESATHVILFGGVHTSQSFADGLGVLTSLYPLFNPLVTMLSITDYRRYLFTLFLSRKSSSGVQRPRTAMAWMKRSAK</sequence>
<name>A0A183GKV0_HELPZ</name>
<feature type="compositionally biased region" description="Polar residues" evidence="1">
    <location>
        <begin position="1"/>
        <end position="13"/>
    </location>
</feature>